<name>A0ABY6ZSG8_9BACL</name>
<dbReference type="RefSeq" id="WP_268008768.1">
    <property type="nucleotide sequence ID" value="NZ_BSUT01000003.1"/>
</dbReference>
<dbReference type="Proteomes" id="UP001164761">
    <property type="component" value="Plasmid unnamed1"/>
</dbReference>
<reference evidence="1" key="1">
    <citation type="submission" date="2022-08" db="EMBL/GenBank/DDBJ databases">
        <title>Alicyclobacillus fastidiosus DSM 17978, complete genome.</title>
        <authorList>
            <person name="Wang Q."/>
            <person name="Cai R."/>
            <person name="Wang Z."/>
        </authorList>
    </citation>
    <scope>NUCLEOTIDE SEQUENCE</scope>
    <source>
        <strain evidence="1">DSM 17978</strain>
        <plasmid evidence="1">unnamed1</plasmid>
    </source>
</reference>
<keyword evidence="1" id="KW-0614">Plasmid</keyword>
<geneLocation type="plasmid" evidence="1 2">
    <name>unnamed1</name>
</geneLocation>
<gene>
    <name evidence="1" type="ORF">NZD89_28035</name>
</gene>
<protein>
    <submittedName>
        <fullName evidence="1">Uncharacterized protein</fullName>
    </submittedName>
</protein>
<proteinExistence type="predicted"/>
<organism evidence="1 2">
    <name type="scientific">Alicyclobacillus fastidiosus</name>
    <dbReference type="NCBI Taxonomy" id="392011"/>
    <lineage>
        <taxon>Bacteria</taxon>
        <taxon>Bacillati</taxon>
        <taxon>Bacillota</taxon>
        <taxon>Bacilli</taxon>
        <taxon>Bacillales</taxon>
        <taxon>Alicyclobacillaceae</taxon>
        <taxon>Alicyclobacillus</taxon>
    </lineage>
</organism>
<keyword evidence="2" id="KW-1185">Reference proteome</keyword>
<evidence type="ECO:0000313" key="2">
    <source>
        <dbReference type="Proteomes" id="UP001164761"/>
    </source>
</evidence>
<evidence type="ECO:0000313" key="1">
    <source>
        <dbReference type="EMBL" id="WAH44900.1"/>
    </source>
</evidence>
<accession>A0ABY6ZSG8</accession>
<sequence>MVKKAAILTGLGLAGLASLVTLGIVTETALAYTAYPSSTQLGYGVFVKSNGTYQIDGGDQVLMDAPGYSGLNGQQTNIMKTYGVVDSDSQGEWEFAQADVLGQDANNGYLLVGNTEAGSNNVSDWITRLGGNPTYVNEYLTENGWSDITGQDRTNFNTFHFASFAAIVTACGASVTENEVTATGETDADGNPVYQSVRHIQTTNPPTADSIRGCPKSIRFE</sequence>
<dbReference type="EMBL" id="CP104068">
    <property type="protein sequence ID" value="WAH44900.1"/>
    <property type="molecule type" value="Genomic_DNA"/>
</dbReference>